<proteinExistence type="predicted"/>
<protein>
    <submittedName>
        <fullName evidence="2">Uncharacterized protein</fullName>
    </submittedName>
</protein>
<dbReference type="AlphaFoldDB" id="A0A9N7Y6E3"/>
<dbReference type="EMBL" id="CADEAL010000101">
    <property type="protein sequence ID" value="CAB1414363.1"/>
    <property type="molecule type" value="Genomic_DNA"/>
</dbReference>
<evidence type="ECO:0000313" key="3">
    <source>
        <dbReference type="Proteomes" id="UP001153269"/>
    </source>
</evidence>
<name>A0A9N7Y6E3_PLEPL</name>
<evidence type="ECO:0000256" key="1">
    <source>
        <dbReference type="SAM" id="MobiDB-lite"/>
    </source>
</evidence>
<accession>A0A9N7Y6E3</accession>
<sequence length="201" mass="22259">MTLCERTHAEYCDHRVNMQAGPRLDNLKHDHGYCAPVPTRLPHAQYESLHAPARIRSIQTMRRAAEGKPVPGRAAPRTPHALHQRRPIRQRHTNASRGSTSRVLPSLRGASPLHISRGRQPSAPPCVSPTLQFSSVEISKYFVCLCADERMRMRPGGGAGAVEVAVLIPGTLRGRQGRHTGVKAMLKRQEKNRGGGKRVRK</sequence>
<comment type="caution">
    <text evidence="2">The sequence shown here is derived from an EMBL/GenBank/DDBJ whole genome shotgun (WGS) entry which is preliminary data.</text>
</comment>
<feature type="region of interest" description="Disordered" evidence="1">
    <location>
        <begin position="63"/>
        <end position="106"/>
    </location>
</feature>
<feature type="compositionally biased region" description="Basic residues" evidence="1">
    <location>
        <begin position="80"/>
        <end position="94"/>
    </location>
</feature>
<gene>
    <name evidence="2" type="ORF">PLEPLA_LOCUS2072</name>
</gene>
<organism evidence="2 3">
    <name type="scientific">Pleuronectes platessa</name>
    <name type="common">European plaice</name>
    <dbReference type="NCBI Taxonomy" id="8262"/>
    <lineage>
        <taxon>Eukaryota</taxon>
        <taxon>Metazoa</taxon>
        <taxon>Chordata</taxon>
        <taxon>Craniata</taxon>
        <taxon>Vertebrata</taxon>
        <taxon>Euteleostomi</taxon>
        <taxon>Actinopterygii</taxon>
        <taxon>Neopterygii</taxon>
        <taxon>Teleostei</taxon>
        <taxon>Neoteleostei</taxon>
        <taxon>Acanthomorphata</taxon>
        <taxon>Carangaria</taxon>
        <taxon>Pleuronectiformes</taxon>
        <taxon>Pleuronectoidei</taxon>
        <taxon>Pleuronectidae</taxon>
        <taxon>Pleuronectes</taxon>
    </lineage>
</organism>
<feature type="region of interest" description="Disordered" evidence="1">
    <location>
        <begin position="175"/>
        <end position="201"/>
    </location>
</feature>
<reference evidence="2" key="1">
    <citation type="submission" date="2020-03" db="EMBL/GenBank/DDBJ databases">
        <authorList>
            <person name="Weist P."/>
        </authorList>
    </citation>
    <scope>NUCLEOTIDE SEQUENCE</scope>
</reference>
<dbReference type="Proteomes" id="UP001153269">
    <property type="component" value="Unassembled WGS sequence"/>
</dbReference>
<keyword evidence="3" id="KW-1185">Reference proteome</keyword>
<evidence type="ECO:0000313" key="2">
    <source>
        <dbReference type="EMBL" id="CAB1414363.1"/>
    </source>
</evidence>